<dbReference type="PANTHER" id="PTHR12121">
    <property type="entry name" value="CARBON CATABOLITE REPRESSOR PROTEIN 4"/>
    <property type="match status" value="1"/>
</dbReference>
<evidence type="ECO:0000313" key="6">
    <source>
        <dbReference type="Proteomes" id="UP001491310"/>
    </source>
</evidence>
<evidence type="ECO:0000256" key="3">
    <source>
        <dbReference type="SAM" id="MobiDB-lite"/>
    </source>
</evidence>
<organism evidence="5 6">
    <name type="scientific">Coccomyxa subellipsoidea</name>
    <dbReference type="NCBI Taxonomy" id="248742"/>
    <lineage>
        <taxon>Eukaryota</taxon>
        <taxon>Viridiplantae</taxon>
        <taxon>Chlorophyta</taxon>
        <taxon>core chlorophytes</taxon>
        <taxon>Trebouxiophyceae</taxon>
        <taxon>Trebouxiophyceae incertae sedis</taxon>
        <taxon>Coccomyxaceae</taxon>
        <taxon>Coccomyxa</taxon>
    </lineage>
</organism>
<feature type="region of interest" description="Disordered" evidence="3">
    <location>
        <begin position="237"/>
        <end position="261"/>
    </location>
</feature>
<dbReference type="EMBL" id="JALJOT010000005">
    <property type="protein sequence ID" value="KAK9914928.1"/>
    <property type="molecule type" value="Genomic_DNA"/>
</dbReference>
<protein>
    <recommendedName>
        <fullName evidence="4">Endonuclease/exonuclease/phosphatase domain-containing protein</fullName>
    </recommendedName>
</protein>
<feature type="domain" description="Endonuclease/exonuclease/phosphatase" evidence="4">
    <location>
        <begin position="75"/>
        <end position="367"/>
    </location>
</feature>
<gene>
    <name evidence="5" type="ORF">WJX75_002378</name>
</gene>
<comment type="similarity">
    <text evidence="1">Belongs to the CCR4/nocturin family.</text>
</comment>
<sequence length="380" mass="42447">MYTPVPALRLLKGNQLYNFGAHSCFHRSRTSPPTTSLLGFFGARGRQFFMKKQKLLRTFEEVQDATKSAPSMTVLQWNVLADGLAQFGNFERVPPDVLVWEQRSPQLLEEILESKSDLISLQEVNRYEDFFKPRLEQAGYTGLFWPKACSPAEQYGFPCDGCALFYRTERFDTIGAPCGLPFSTANGPSGKQGMLQVLLRDRLSGQKVIFAGTHLKAKAGEANTAAREVQARQMMERLASAHQAASSSDSNSEKSGSAGLSRRHTPVVVLCGDFNDSPSSSACQVVRDHWLGLSCIWDWTGAQSSNGTVPAPFTTWKFRPDGVSQRTIDFIWFSKDPQLRLLRRWRMPTEREIGDKGLPCECYPSDHLALCAVFEVDALE</sequence>
<evidence type="ECO:0000259" key="4">
    <source>
        <dbReference type="Pfam" id="PF03372"/>
    </source>
</evidence>
<evidence type="ECO:0000256" key="2">
    <source>
        <dbReference type="ARBA" id="ARBA00022801"/>
    </source>
</evidence>
<accession>A0ABR2YT75</accession>
<name>A0ABR2YT75_9CHLO</name>
<dbReference type="Proteomes" id="UP001491310">
    <property type="component" value="Unassembled WGS sequence"/>
</dbReference>
<reference evidence="5 6" key="1">
    <citation type="journal article" date="2024" name="Nat. Commun.">
        <title>Phylogenomics reveals the evolutionary origins of lichenization in chlorophyte algae.</title>
        <authorList>
            <person name="Puginier C."/>
            <person name="Libourel C."/>
            <person name="Otte J."/>
            <person name="Skaloud P."/>
            <person name="Haon M."/>
            <person name="Grisel S."/>
            <person name="Petersen M."/>
            <person name="Berrin J.G."/>
            <person name="Delaux P.M."/>
            <person name="Dal Grande F."/>
            <person name="Keller J."/>
        </authorList>
    </citation>
    <scope>NUCLEOTIDE SEQUENCE [LARGE SCALE GENOMIC DNA]</scope>
    <source>
        <strain evidence="5 6">SAG 216-7</strain>
    </source>
</reference>
<dbReference type="InterPro" id="IPR005135">
    <property type="entry name" value="Endo/exonuclease/phosphatase"/>
</dbReference>
<dbReference type="Gene3D" id="3.60.10.10">
    <property type="entry name" value="Endonuclease/exonuclease/phosphatase"/>
    <property type="match status" value="1"/>
</dbReference>
<keyword evidence="6" id="KW-1185">Reference proteome</keyword>
<keyword evidence="2" id="KW-0378">Hydrolase</keyword>
<evidence type="ECO:0000313" key="5">
    <source>
        <dbReference type="EMBL" id="KAK9914928.1"/>
    </source>
</evidence>
<dbReference type="InterPro" id="IPR036691">
    <property type="entry name" value="Endo/exonu/phosph_ase_sf"/>
</dbReference>
<feature type="compositionally biased region" description="Low complexity" evidence="3">
    <location>
        <begin position="240"/>
        <end position="258"/>
    </location>
</feature>
<dbReference type="InterPro" id="IPR050410">
    <property type="entry name" value="CCR4/nocturin_mRNA_transcr"/>
</dbReference>
<comment type="caution">
    <text evidence="5">The sequence shown here is derived from an EMBL/GenBank/DDBJ whole genome shotgun (WGS) entry which is preliminary data.</text>
</comment>
<dbReference type="Pfam" id="PF03372">
    <property type="entry name" value="Exo_endo_phos"/>
    <property type="match status" value="1"/>
</dbReference>
<dbReference type="SUPFAM" id="SSF56219">
    <property type="entry name" value="DNase I-like"/>
    <property type="match status" value="1"/>
</dbReference>
<proteinExistence type="inferred from homology"/>
<dbReference type="PANTHER" id="PTHR12121:SF45">
    <property type="entry name" value="NOCTURNIN"/>
    <property type="match status" value="1"/>
</dbReference>
<evidence type="ECO:0000256" key="1">
    <source>
        <dbReference type="ARBA" id="ARBA00010774"/>
    </source>
</evidence>